<feature type="domain" description="Aminotransferase class I/classII large" evidence="4">
    <location>
        <begin position="23"/>
        <end position="411"/>
    </location>
</feature>
<dbReference type="HOGENOM" id="CLU_017584_3_2_0"/>
<keyword evidence="6" id="KW-1185">Reference proteome</keyword>
<dbReference type="PROSITE" id="PS00105">
    <property type="entry name" value="AA_TRANSFER_CLASS_1"/>
    <property type="match status" value="1"/>
</dbReference>
<dbReference type="SUPFAM" id="SSF53383">
    <property type="entry name" value="PLP-dependent transferases"/>
    <property type="match status" value="1"/>
</dbReference>
<name>E8X1D6_GRATM</name>
<evidence type="ECO:0000313" key="5">
    <source>
        <dbReference type="EMBL" id="ADW69090.1"/>
    </source>
</evidence>
<dbReference type="AlphaFoldDB" id="E8X1D6"/>
<dbReference type="InterPro" id="IPR015421">
    <property type="entry name" value="PyrdxlP-dep_Trfase_major"/>
</dbReference>
<dbReference type="EMBL" id="CP002480">
    <property type="protein sequence ID" value="ADW69090.1"/>
    <property type="molecule type" value="Genomic_DNA"/>
</dbReference>
<dbReference type="Gene3D" id="3.90.1150.10">
    <property type="entry name" value="Aspartate Aminotransferase, domain 1"/>
    <property type="match status" value="2"/>
</dbReference>
<reference evidence="6" key="1">
    <citation type="submission" date="2011-01" db="EMBL/GenBank/DDBJ databases">
        <title>Complete sequence of chromosome of Acidobacterium sp. MP5ACTX9.</title>
        <authorList>
            <consortium name="US DOE Joint Genome Institute"/>
            <person name="Lucas S."/>
            <person name="Copeland A."/>
            <person name="Lapidus A."/>
            <person name="Cheng J.-F."/>
            <person name="Goodwin L."/>
            <person name="Pitluck S."/>
            <person name="Teshima H."/>
            <person name="Detter J.C."/>
            <person name="Han C."/>
            <person name="Tapia R."/>
            <person name="Land M."/>
            <person name="Hauser L."/>
            <person name="Kyrpides N."/>
            <person name="Ivanova N."/>
            <person name="Ovchinnikova G."/>
            <person name="Pagani I."/>
            <person name="Rawat S.R."/>
            <person name="Mannisto M."/>
            <person name="Haggblom M.M."/>
            <person name="Woyke T."/>
        </authorList>
    </citation>
    <scope>NUCLEOTIDE SEQUENCE [LARGE SCALE GENOMIC DNA]</scope>
    <source>
        <strain evidence="6">MP5ACTX9</strain>
    </source>
</reference>
<keyword evidence="3 5" id="KW-0808">Transferase</keyword>
<dbReference type="PANTHER" id="PTHR42885:SF1">
    <property type="entry name" value="THREONINE-PHOSPHATE DECARBOXYLASE"/>
    <property type="match status" value="1"/>
</dbReference>
<evidence type="ECO:0000256" key="2">
    <source>
        <dbReference type="ARBA" id="ARBA00022898"/>
    </source>
</evidence>
<keyword evidence="2" id="KW-0663">Pyridoxal phosphate</keyword>
<dbReference type="KEGG" id="acm:AciX9_2045"/>
<comment type="similarity">
    <text evidence="3">Belongs to the class-I pyridoxal-phosphate-dependent aminotransferase family.</text>
</comment>
<dbReference type="Gene3D" id="3.40.640.10">
    <property type="entry name" value="Type I PLP-dependent aspartate aminotransferase-like (Major domain)"/>
    <property type="match status" value="2"/>
</dbReference>
<dbReference type="RefSeq" id="WP_013580407.1">
    <property type="nucleotide sequence ID" value="NC_015064.1"/>
</dbReference>
<dbReference type="GO" id="GO:0030170">
    <property type="term" value="F:pyridoxal phosphate binding"/>
    <property type="evidence" value="ECO:0007669"/>
    <property type="project" value="InterPro"/>
</dbReference>
<evidence type="ECO:0000313" key="6">
    <source>
        <dbReference type="Proteomes" id="UP000000343"/>
    </source>
</evidence>
<dbReference type="GO" id="GO:0008483">
    <property type="term" value="F:transaminase activity"/>
    <property type="evidence" value="ECO:0007669"/>
    <property type="project" value="UniProtKB-KW"/>
</dbReference>
<evidence type="ECO:0000256" key="1">
    <source>
        <dbReference type="ARBA" id="ARBA00001933"/>
    </source>
</evidence>
<dbReference type="EC" id="2.6.1.-" evidence="3"/>
<protein>
    <recommendedName>
        <fullName evidence="3">Aminotransferase</fullName>
        <ecNumber evidence="3">2.6.1.-</ecNumber>
    </recommendedName>
</protein>
<evidence type="ECO:0000259" key="4">
    <source>
        <dbReference type="Pfam" id="PF00155"/>
    </source>
</evidence>
<dbReference type="CDD" id="cd00609">
    <property type="entry name" value="AAT_like"/>
    <property type="match status" value="1"/>
</dbReference>
<comment type="cofactor">
    <cofactor evidence="1 3">
        <name>pyridoxal 5'-phosphate</name>
        <dbReference type="ChEBI" id="CHEBI:597326"/>
    </cofactor>
</comment>
<dbReference type="InterPro" id="IPR015422">
    <property type="entry name" value="PyrdxlP-dep_Trfase_small"/>
</dbReference>
<dbReference type="InterPro" id="IPR004838">
    <property type="entry name" value="NHTrfase_class1_PyrdxlP-BS"/>
</dbReference>
<dbReference type="InterPro" id="IPR004839">
    <property type="entry name" value="Aminotransferase_I/II_large"/>
</dbReference>
<organism evidence="6">
    <name type="scientific">Granulicella tundricola (strain ATCC BAA-1859 / DSM 23138 / MP5ACTX9)</name>
    <dbReference type="NCBI Taxonomy" id="1198114"/>
    <lineage>
        <taxon>Bacteria</taxon>
        <taxon>Pseudomonadati</taxon>
        <taxon>Acidobacteriota</taxon>
        <taxon>Terriglobia</taxon>
        <taxon>Terriglobales</taxon>
        <taxon>Acidobacteriaceae</taxon>
        <taxon>Granulicella</taxon>
    </lineage>
</organism>
<dbReference type="STRING" id="1198114.AciX9_2045"/>
<gene>
    <name evidence="5" type="ordered locus">AciX9_2045</name>
</gene>
<proteinExistence type="inferred from homology"/>
<dbReference type="OrthoDB" id="9813612at2"/>
<evidence type="ECO:0000256" key="3">
    <source>
        <dbReference type="RuleBase" id="RU000481"/>
    </source>
</evidence>
<dbReference type="PaxDb" id="1198114-AciX9_2045"/>
<accession>E8X1D6</accession>
<dbReference type="Pfam" id="PF00155">
    <property type="entry name" value="Aminotran_1_2"/>
    <property type="match status" value="1"/>
</dbReference>
<sequence>MNLPAHGGQLRRIAAHYGIPAHEILDFSANINPEGPPASVLAALHRALEDPATLTNYPDLDLQALKQSIADHLNQAAVILSAAKNLGSSSEAAGSLRAPSIRSLTPNGWEVSSPPATSITPQNLSIANGFVPLLEATIRTRKIRRCLLPIPSFSEYRRTLELNGVEVIPYPLPQNRVPHVPLQGRGFSGSEQPFHYNPEALLSTLNQTNSDAILLANPQNPSGHLTPAAVLSDLIANTQATILLDEAFVDYAPTESLTTAPLTHPNLIVFRSVTKFFAMPGLRVAYCVSHPDTARQINEILPPWPITTLSTHAVQAALADEPYHHLTRTLNQTRRESLSTALTQLGITPYPAAANFLLLPLPSDAQQIWQSLLTDHQIHLRTCTNFESLPGPHLRTAIRTEPENARLITALRAIL</sequence>
<dbReference type="PANTHER" id="PTHR42885">
    <property type="entry name" value="HISTIDINOL-PHOSPHATE AMINOTRANSFERASE-RELATED"/>
    <property type="match status" value="1"/>
</dbReference>
<keyword evidence="3 5" id="KW-0032">Aminotransferase</keyword>
<dbReference type="eggNOG" id="COG0079">
    <property type="taxonomic scope" value="Bacteria"/>
</dbReference>
<dbReference type="Proteomes" id="UP000000343">
    <property type="component" value="Chromosome"/>
</dbReference>
<dbReference type="InterPro" id="IPR015424">
    <property type="entry name" value="PyrdxlP-dep_Trfase"/>
</dbReference>